<organism evidence="1 2">
    <name type="scientific">Fusarium decemcellulare</name>
    <dbReference type="NCBI Taxonomy" id="57161"/>
    <lineage>
        <taxon>Eukaryota</taxon>
        <taxon>Fungi</taxon>
        <taxon>Dikarya</taxon>
        <taxon>Ascomycota</taxon>
        <taxon>Pezizomycotina</taxon>
        <taxon>Sordariomycetes</taxon>
        <taxon>Hypocreomycetidae</taxon>
        <taxon>Hypocreales</taxon>
        <taxon>Nectriaceae</taxon>
        <taxon>Fusarium</taxon>
        <taxon>Fusarium decemcellulare species complex</taxon>
    </lineage>
</organism>
<proteinExistence type="predicted"/>
<evidence type="ECO:0000313" key="2">
    <source>
        <dbReference type="Proteomes" id="UP001148629"/>
    </source>
</evidence>
<dbReference type="Proteomes" id="UP001148629">
    <property type="component" value="Unassembled WGS sequence"/>
</dbReference>
<dbReference type="EMBL" id="JANRMS010000609">
    <property type="protein sequence ID" value="KAJ3536936.1"/>
    <property type="molecule type" value="Genomic_DNA"/>
</dbReference>
<keyword evidence="2" id="KW-1185">Reference proteome</keyword>
<reference evidence="1" key="1">
    <citation type="submission" date="2022-08" db="EMBL/GenBank/DDBJ databases">
        <title>Genome Sequence of Fusarium decemcellulare.</title>
        <authorList>
            <person name="Buettner E."/>
        </authorList>
    </citation>
    <scope>NUCLEOTIDE SEQUENCE</scope>
    <source>
        <strain evidence="1">Babe19</strain>
    </source>
</reference>
<name>A0ACC1SCQ7_9HYPO</name>
<sequence>MLYLAIESSQIVEATLAKRGLAIDNSAKSAIESGAEVAKENAKAVLATLSIFLDNVQFQPSFARSCDLVEPSDFGMATPLTIISAKSTMADDTTNTPQPYAPDRGLDLKTPDDRTIQALITRVYSITMSPVLEVRVEIDGKKQKAVLKLYDRRFVPNRRLSYADPEMPHSTKTEAAWVNYISSGMADSLIEKLRYEDEVNKPGFVDDGEEDDDADDDSDDKPRSEMEELGEIECRAHHDTQRQYKKEVEAYRQLQALQGRHIPKFFASITLDSIPTPDGLSPSFFQIPGILIEHIPGFSLRDLKSEIPDSPELWKELIQDAINLTFELNREGVIHLDCQPRNFIMSKQGTDNYRVYMVDFAICWLRSDYKDTSDEEDEAGYPWNVRRSDNGEEIGCIMANKCFRGTAVQSLFKLYAPGALQRVYDG</sequence>
<comment type="caution">
    <text evidence="1">The sequence shown here is derived from an EMBL/GenBank/DDBJ whole genome shotgun (WGS) entry which is preliminary data.</text>
</comment>
<protein>
    <submittedName>
        <fullName evidence="1">Uncharacterized protein</fullName>
    </submittedName>
</protein>
<gene>
    <name evidence="1" type="ORF">NM208_g6509</name>
</gene>
<accession>A0ACC1SCQ7</accession>
<evidence type="ECO:0000313" key="1">
    <source>
        <dbReference type="EMBL" id="KAJ3536936.1"/>
    </source>
</evidence>